<evidence type="ECO:0000313" key="1">
    <source>
        <dbReference type="EMBL" id="CAF1952662.1"/>
    </source>
</evidence>
<organism evidence="1">
    <name type="scientific">Brassica napus</name>
    <name type="common">Rape</name>
    <dbReference type="NCBI Taxonomy" id="3708"/>
    <lineage>
        <taxon>Eukaryota</taxon>
        <taxon>Viridiplantae</taxon>
        <taxon>Streptophyta</taxon>
        <taxon>Embryophyta</taxon>
        <taxon>Tracheophyta</taxon>
        <taxon>Spermatophyta</taxon>
        <taxon>Magnoliopsida</taxon>
        <taxon>eudicotyledons</taxon>
        <taxon>Gunneridae</taxon>
        <taxon>Pentapetalae</taxon>
        <taxon>rosids</taxon>
        <taxon>malvids</taxon>
        <taxon>Brassicales</taxon>
        <taxon>Brassicaceae</taxon>
        <taxon>Brassiceae</taxon>
        <taxon>Brassica</taxon>
    </lineage>
</organism>
<sequence>MKRRYTHPFVPSFLGLGESKTPIFLTTHSNLQSSVLIILTRRGPHENALLLLQILSLHLQPRFLSSNLRLHKRILGFPGGFSLSDFALSLFDIALHLPLLHDPILYIGVKSLLQLLHKLIHH</sequence>
<name>A0A816M0G1_BRANA</name>
<gene>
    <name evidence="1" type="ORF">DARMORV10_C07P05970.1</name>
</gene>
<reference evidence="1" key="1">
    <citation type="submission" date="2021-01" db="EMBL/GenBank/DDBJ databases">
        <authorList>
            <consortium name="Genoscope - CEA"/>
            <person name="William W."/>
        </authorList>
    </citation>
    <scope>NUCLEOTIDE SEQUENCE</scope>
</reference>
<proteinExistence type="predicted"/>
<dbReference type="EMBL" id="HG994371">
    <property type="protein sequence ID" value="CAF1952662.1"/>
    <property type="molecule type" value="Genomic_DNA"/>
</dbReference>
<accession>A0A816M0G1</accession>
<dbReference type="Proteomes" id="UP001295469">
    <property type="component" value="Chromosome C07"/>
</dbReference>
<dbReference type="AlphaFoldDB" id="A0A816M0G1"/>
<protein>
    <submittedName>
        <fullName evidence="1">(rape) hypothetical protein</fullName>
    </submittedName>
</protein>